<evidence type="ECO:0000256" key="2">
    <source>
        <dbReference type="SAM" id="MobiDB-lite"/>
    </source>
</evidence>
<evidence type="ECO:0000259" key="3">
    <source>
        <dbReference type="SMART" id="SM00487"/>
    </source>
</evidence>
<dbReference type="SUPFAM" id="SSF52540">
    <property type="entry name" value="P-loop containing nucleoside triphosphate hydrolases"/>
    <property type="match status" value="2"/>
</dbReference>
<feature type="region of interest" description="Disordered" evidence="2">
    <location>
        <begin position="1974"/>
        <end position="2005"/>
    </location>
</feature>
<keyword evidence="4" id="KW-0547">Nucleotide-binding</keyword>
<feature type="domain" description="Helicase ATP-binding" evidence="3">
    <location>
        <begin position="1065"/>
        <end position="1337"/>
    </location>
</feature>
<dbReference type="Pfam" id="PF04851">
    <property type="entry name" value="ResIII"/>
    <property type="match status" value="1"/>
</dbReference>
<reference evidence="5" key="1">
    <citation type="submission" date="2016-10" db="EMBL/GenBank/DDBJ databases">
        <authorList>
            <person name="Wegmann U."/>
        </authorList>
    </citation>
    <scope>NUCLEOTIDE SEQUENCE [LARGE SCALE GENOMIC DNA]</scope>
</reference>
<feature type="compositionally biased region" description="Basic and acidic residues" evidence="2">
    <location>
        <begin position="204"/>
        <end position="218"/>
    </location>
</feature>
<dbReference type="GO" id="GO:0016787">
    <property type="term" value="F:hydrolase activity"/>
    <property type="evidence" value="ECO:0007669"/>
    <property type="project" value="InterPro"/>
</dbReference>
<dbReference type="Gene3D" id="3.40.50.300">
    <property type="entry name" value="P-loop containing nucleotide triphosphate hydrolases"/>
    <property type="match status" value="2"/>
</dbReference>
<dbReference type="InterPro" id="IPR014001">
    <property type="entry name" value="Helicase_ATP-bd"/>
</dbReference>
<keyword evidence="4" id="KW-0067">ATP-binding</keyword>
<gene>
    <name evidence="4" type="ORF">DESPIGER_2464</name>
</gene>
<dbReference type="PANTHER" id="PTHR41313:SF1">
    <property type="entry name" value="DNA METHYLASE ADENINE-SPECIFIC DOMAIN-CONTAINING PROTEIN"/>
    <property type="match status" value="1"/>
</dbReference>
<dbReference type="InterPro" id="IPR029063">
    <property type="entry name" value="SAM-dependent_MTases_sf"/>
</dbReference>
<feature type="compositionally biased region" description="Basic residues" evidence="2">
    <location>
        <begin position="170"/>
        <end position="182"/>
    </location>
</feature>
<dbReference type="EMBL" id="LT630450">
    <property type="protein sequence ID" value="SFV74282.1"/>
    <property type="molecule type" value="Genomic_DNA"/>
</dbReference>
<keyword evidence="4" id="KW-0378">Hydrolase</keyword>
<dbReference type="PROSITE" id="PS00092">
    <property type="entry name" value="N6_MTASE"/>
    <property type="match status" value="1"/>
</dbReference>
<accession>A0A1K1LHW1</accession>
<dbReference type="GO" id="GO:0005524">
    <property type="term" value="F:ATP binding"/>
    <property type="evidence" value="ECO:0007669"/>
    <property type="project" value="InterPro"/>
</dbReference>
<dbReference type="InterPro" id="IPR027417">
    <property type="entry name" value="P-loop_NTPase"/>
</dbReference>
<dbReference type="KEGG" id="dpg:DESPIGER_2464"/>
<evidence type="ECO:0000313" key="4">
    <source>
        <dbReference type="EMBL" id="SFV74282.1"/>
    </source>
</evidence>
<dbReference type="InterPro" id="IPR052933">
    <property type="entry name" value="DNA_Protect_Modify"/>
</dbReference>
<name>A0A1K1LHW1_9BACT</name>
<feature type="coiled-coil region" evidence="1">
    <location>
        <begin position="1917"/>
        <end position="1965"/>
    </location>
</feature>
<dbReference type="Pfam" id="PF07669">
    <property type="entry name" value="Eco57I"/>
    <property type="match status" value="1"/>
</dbReference>
<keyword evidence="1" id="KW-0175">Coiled coil</keyword>
<feature type="compositionally biased region" description="Basic and acidic residues" evidence="2">
    <location>
        <begin position="64"/>
        <end position="75"/>
    </location>
</feature>
<protein>
    <submittedName>
        <fullName evidence="4">Helicase, Snf2 family</fullName>
    </submittedName>
</protein>
<dbReference type="Pfam" id="PF00271">
    <property type="entry name" value="Helicase_C"/>
    <property type="match status" value="1"/>
</dbReference>
<dbReference type="InterPro" id="IPR011639">
    <property type="entry name" value="MethylTrfase_TaqI-like_dom"/>
</dbReference>
<dbReference type="Gene3D" id="3.40.50.150">
    <property type="entry name" value="Vaccinia Virus protein VP39"/>
    <property type="match status" value="1"/>
</dbReference>
<feature type="compositionally biased region" description="Basic and acidic residues" evidence="2">
    <location>
        <begin position="1536"/>
        <end position="1551"/>
    </location>
</feature>
<dbReference type="RefSeq" id="WP_231927577.1">
    <property type="nucleotide sequence ID" value="NZ_LT630450.1"/>
</dbReference>
<keyword evidence="4" id="KW-0347">Helicase</keyword>
<feature type="compositionally biased region" description="Basic and acidic residues" evidence="2">
    <location>
        <begin position="29"/>
        <end position="50"/>
    </location>
</feature>
<dbReference type="GO" id="GO:0003677">
    <property type="term" value="F:DNA binding"/>
    <property type="evidence" value="ECO:0007669"/>
    <property type="project" value="InterPro"/>
</dbReference>
<dbReference type="GO" id="GO:0004386">
    <property type="term" value="F:helicase activity"/>
    <property type="evidence" value="ECO:0007669"/>
    <property type="project" value="UniProtKB-KW"/>
</dbReference>
<dbReference type="GO" id="GO:0009007">
    <property type="term" value="F:site-specific DNA-methyltransferase (adenine-specific) activity"/>
    <property type="evidence" value="ECO:0007669"/>
    <property type="project" value="UniProtKB-EC"/>
</dbReference>
<dbReference type="Proteomes" id="UP000186323">
    <property type="component" value="Chromosome I"/>
</dbReference>
<dbReference type="InterPro" id="IPR006935">
    <property type="entry name" value="Helicase/UvrB_N"/>
</dbReference>
<feature type="region of interest" description="Disordered" evidence="2">
    <location>
        <begin position="1535"/>
        <end position="1558"/>
    </location>
</feature>
<sequence length="2220" mass="249103">MARRRKQTSDSRQLSLFDIMVSHIEQIREENIQDDIREEAGTRILREPTHEQPPSATPPVSPASHEELPKEPEHPGKRKPLLPPDDSIPPKRLGVNGRGFSVYETSDGGRMYSPSLDIVRFIDGDRDTPEELFRKGNEDYLTVQEVAAFRQQHSSTQEVSHAGQTDKPAGHRQNRSQARNHSRPQGQRVHQFSLLDSRPLGTEQSRRTEAPGRGRESGLADTTGSAAGHREEDAVQRIRPAGEPAGDVGLGDFGKLRGGDEPENYRISPEDQLGVGGAKKKYADNLAAIRLLKQLQANGAKLATPEEKSTLVHFVGWGGLPQVFDPKNDKWAAEYRELQGVLSPDEYAAARRSTQDAHYTSETVIRGIYQGLSRLGVETGKELHILEPSAGIGNFIGLCPESFQARFLAVELEPTTAAIAAYLYPKARHINNGFQNIPLNTPSFDLAVGNPPFGNQSLYDPEFPELKKFSIHNYFLAKSMRLLREGGIAAFVVSRYFMDAVDSSAREHIAGYADFLGAVRLPETAFRQNALTDVTTDIVFFQKHNGENKRSLEWLHTSSMEVDDLKHGGRRTAVVNSYFASRPEQIIGRMAYSGGMFEDSLNCVSDASQTDLGEEIARRLDALPAVQFSPLPSAEVREAESGLNHDFLASDYFQSLKMGALCVEPQSRKIVFKTSGEFGDGGYEPVTVKNETARLRLASMIQLRDTLRELLNEEKGEGSESRMANLRQRLNTQYDAFVKKYGHLNSQTNRSLMREDPEHALLESLEADYDKGISPDVARKTGRQARPASARKAAVFRQRVLKPATLAQQAESPKDALVIALRESGKVDFARMEQLLGRSTDVIQRDLQEQGLIFLNPATELWEIRDKYLTGNVRAKLRQARDAASSDPRFLPNVEALTEALPPDIEAVDIGVKFGSAWLPPSVISDFIEHLHGGKGSQQVDYLPTLGRWSVRVYLYDAALNTNVWGIPEYPAEKIIEALLMNKPIKVEKETGQRDEQGRPITVLDQELTAAAMQKADEIKQAFTDWIWTDDDRRASLSRLYNDRFNTNVPPRYDGSHLELVGASSEVKLRPHQKDAVWRAIQEGTALFDHVVGAGKTMACIATIMESKRMGFVSKPMVVVPNHLLHQWRDEFYKLYPNAHILVADKTDFTKQNRERLFSRIATGDWDAVIVAHSSFRKIDMPHDIQREILKEQIDAVLEAIEAVKEAEGGRATVKQLEKQRENMEARYELLLAGTGKKDTSVDFADLGVDALFVDESHEFKNLAYQTTMNVSGLGNITGSAKALDLFIKCRYLQRKNEGRGVYFLTGTPISNTIAEVYTLQRYMQYGELQAKGIDHFDSWASTFGQVTSGWELDATGVNYKLKSRFAKFQNIPELLAMYRTFADVVTKNDLDEQAKQAGLRPLTPPVTDGKPYNDVAERSGEQAAYMEKIIHRMENLPPDPRQDNPLKITNDARKAGLDYRLIEPHADDFAGSKVNAAVERIYHIWSDTAADRGTQLVFCDLSTPKGGRTPTSAPANRNDLELETLLDVDGTLLPEQKDEESHGTTQAEKDDSGEDTSVASDMDAVIALSSKFSVYDDIRSKLVARGVPPEEIAFIHEANTDIRKAKLFSDMNAGHVRILLGSTSKMGAGMNVQKRLVAAHHLDAPWRPSDLEQRNGRIIRQGNLFYERDPEHFSVGIYNYATKQTYDARMWQTIEYKAAAIEQFRKGDLLQRVIDDVQSEAANAAEMKAAASGNPLILMQVQLAADLRKLEALYSQHQRGQHRLRDRLKWLNGTDERLAKAESAYAANIRHRDSHTHIIKEKDKEKIRIELFAGDKMLTDRDGEKIKDILLGCVKEITRNAGARVLFGSYRGFAMHLERYAQSFGGKEGFRIVVTGTDGQEFKPDNLVYLFDNKLSLSGLFQRMDNFLAKGFDEAMEKFRETCRHEKAELETTREALGREFPQKEELTLARENHSAIIRELQRMQDDASYVSHWTPKTSDAGADTTPAEETRQETPDAPFSMADAAPKDHRVCTLTFGEQGDQTEYAVTHSPVGYLLNRSHVRETTRWPIHCLYDDNLWHSLVKGPPGVRFKQFESREDALNFARQDAALLGFADAMTHPEKDLSAASATEGDFYRQAMEKAGFRPSGMDFYGKQEHELKVETGDGGIFELRIFQTEEGKVGLRVQYEKDHIINGARTVHASFDTLKETLDYASIYKNMAETQNITAPPVQETFSMRMR</sequence>
<feature type="region of interest" description="Disordered" evidence="2">
    <location>
        <begin position="29"/>
        <end position="100"/>
    </location>
</feature>
<feature type="compositionally biased region" description="Basic and acidic residues" evidence="2">
    <location>
        <begin position="254"/>
        <end position="264"/>
    </location>
</feature>
<dbReference type="InterPro" id="IPR002052">
    <property type="entry name" value="DNA_methylase_N6_adenine_CS"/>
</dbReference>
<dbReference type="InterPro" id="IPR001650">
    <property type="entry name" value="Helicase_C-like"/>
</dbReference>
<feature type="coiled-coil region" evidence="1">
    <location>
        <begin position="1187"/>
        <end position="1234"/>
    </location>
</feature>
<dbReference type="PRINTS" id="PR00507">
    <property type="entry name" value="N12N6MTFRASE"/>
</dbReference>
<evidence type="ECO:0000256" key="1">
    <source>
        <dbReference type="SAM" id="Coils"/>
    </source>
</evidence>
<feature type="region of interest" description="Disordered" evidence="2">
    <location>
        <begin position="151"/>
        <end position="272"/>
    </location>
</feature>
<dbReference type="SUPFAM" id="SSF53335">
    <property type="entry name" value="S-adenosyl-L-methionine-dependent methyltransferases"/>
    <property type="match status" value="1"/>
</dbReference>
<dbReference type="GO" id="GO:0006304">
    <property type="term" value="P:DNA modification"/>
    <property type="evidence" value="ECO:0007669"/>
    <property type="project" value="InterPro"/>
</dbReference>
<dbReference type="SMART" id="SM00487">
    <property type="entry name" value="DEXDc"/>
    <property type="match status" value="1"/>
</dbReference>
<dbReference type="GO" id="GO:0032259">
    <property type="term" value="P:methylation"/>
    <property type="evidence" value="ECO:0007669"/>
    <property type="project" value="InterPro"/>
</dbReference>
<proteinExistence type="predicted"/>
<keyword evidence="5" id="KW-1185">Reference proteome</keyword>
<dbReference type="PANTHER" id="PTHR41313">
    <property type="entry name" value="ADENINE-SPECIFIC METHYLTRANSFERASE"/>
    <property type="match status" value="1"/>
</dbReference>
<organism evidence="4 5">
    <name type="scientific">Desulfovibrio piger</name>
    <dbReference type="NCBI Taxonomy" id="901"/>
    <lineage>
        <taxon>Bacteria</taxon>
        <taxon>Pseudomonadati</taxon>
        <taxon>Thermodesulfobacteriota</taxon>
        <taxon>Desulfovibrionia</taxon>
        <taxon>Desulfovibrionales</taxon>
        <taxon>Desulfovibrionaceae</taxon>
        <taxon>Desulfovibrio</taxon>
    </lineage>
</organism>
<evidence type="ECO:0000313" key="5">
    <source>
        <dbReference type="Proteomes" id="UP000186323"/>
    </source>
</evidence>
<feature type="compositionally biased region" description="Polar residues" evidence="2">
    <location>
        <begin position="151"/>
        <end position="163"/>
    </location>
</feature>